<dbReference type="GO" id="GO:0006006">
    <property type="term" value="P:glucose metabolic process"/>
    <property type="evidence" value="ECO:0007669"/>
    <property type="project" value="TreeGrafter"/>
</dbReference>
<evidence type="ECO:0000256" key="2">
    <source>
        <dbReference type="ARBA" id="ARBA00006206"/>
    </source>
</evidence>
<dbReference type="RefSeq" id="WP_152801591.1">
    <property type="nucleotide sequence ID" value="NZ_WHUF01000001.1"/>
</dbReference>
<name>A0A843S7Q0_9BURK</name>
<feature type="binding site" evidence="8">
    <location>
        <begin position="79"/>
        <end position="80"/>
    </location>
    <ligand>
        <name>beta-D-galactose</name>
        <dbReference type="ChEBI" id="CHEBI:27667"/>
    </ligand>
</feature>
<evidence type="ECO:0000256" key="5">
    <source>
        <dbReference type="PIRNR" id="PIRNR005096"/>
    </source>
</evidence>
<dbReference type="EMBL" id="WHUF01000001">
    <property type="protein sequence ID" value="MQA18498.1"/>
    <property type="molecule type" value="Genomic_DNA"/>
</dbReference>
<dbReference type="EC" id="5.1.3.3" evidence="5"/>
<feature type="binding site" evidence="8">
    <location>
        <begin position="175"/>
        <end position="177"/>
    </location>
    <ligand>
        <name>beta-D-galactose</name>
        <dbReference type="ChEBI" id="CHEBI:27667"/>
    </ligand>
</feature>
<evidence type="ECO:0000256" key="8">
    <source>
        <dbReference type="PIRSR" id="PIRSR005096-3"/>
    </source>
</evidence>
<dbReference type="GO" id="GO:0004034">
    <property type="term" value="F:aldose 1-epimerase activity"/>
    <property type="evidence" value="ECO:0007669"/>
    <property type="project" value="UniProtKB-EC"/>
</dbReference>
<dbReference type="InterPro" id="IPR008183">
    <property type="entry name" value="Aldose_1/G6P_1-epimerase"/>
</dbReference>
<dbReference type="UniPathway" id="UPA00242"/>
<feature type="binding site" evidence="7">
    <location>
        <position position="245"/>
    </location>
    <ligand>
        <name>beta-D-galactose</name>
        <dbReference type="ChEBI" id="CHEBI:27667"/>
    </ligand>
</feature>
<evidence type="ECO:0000313" key="9">
    <source>
        <dbReference type="EMBL" id="MQA18498.1"/>
    </source>
</evidence>
<keyword evidence="3 5" id="KW-0413">Isomerase</keyword>
<dbReference type="Gene3D" id="2.70.98.10">
    <property type="match status" value="1"/>
</dbReference>
<dbReference type="AlphaFoldDB" id="A0A843S7Q0"/>
<dbReference type="PANTHER" id="PTHR10091">
    <property type="entry name" value="ALDOSE-1-EPIMERASE"/>
    <property type="match status" value="1"/>
</dbReference>
<sequence length="348" mass="37694">MIAPSADAGSPIYPEDQLFTLRNADGMRVTISERGAALVSWWTPDRYGRYADVVLGYADPADYRDNQVYLGAVVGRWANRIARGRFLLDGEPVQTVVNDRGNHLHGGPQGFHALRWRGEACEDEVLLRLVSPAGAAGFPGKVEVQVRYRLGDDGTLSIDYEAVTDAPTPMNLTAHPYFNLNGGGADVGDHMLQIEADHYLETDATGIPLGVASVSGTPFDFRRPAAIGARLCWPDEQLRQANGFDHCYCIRGRAAGRGGALSAVARVVDPGSGRCLQVSTTEAGLQFYSGNYLGGVRGRSVRPYARHDGFCLEAGAFPDQLNSEHAAAVILRPGQVYRQTTIYRITLA</sequence>
<dbReference type="CDD" id="cd09019">
    <property type="entry name" value="galactose_mutarotase_like"/>
    <property type="match status" value="1"/>
</dbReference>
<dbReference type="InterPro" id="IPR011013">
    <property type="entry name" value="Gal_mutarotase_sf_dom"/>
</dbReference>
<dbReference type="InterPro" id="IPR015443">
    <property type="entry name" value="Aldose_1-epimerase"/>
</dbReference>
<comment type="pathway">
    <text evidence="1 5">Carbohydrate metabolism; hexose metabolism.</text>
</comment>
<dbReference type="PIRSF" id="PIRSF005096">
    <property type="entry name" value="GALM"/>
    <property type="match status" value="1"/>
</dbReference>
<dbReference type="NCBIfam" id="NF008277">
    <property type="entry name" value="PRK11055.1"/>
    <property type="match status" value="1"/>
</dbReference>
<comment type="similarity">
    <text evidence="2 5">Belongs to the aldose epimerase family.</text>
</comment>
<dbReference type="Proteomes" id="UP000444318">
    <property type="component" value="Unassembled WGS sequence"/>
</dbReference>
<dbReference type="InterPro" id="IPR047215">
    <property type="entry name" value="Galactose_mutarotase-like"/>
</dbReference>
<dbReference type="Pfam" id="PF01263">
    <property type="entry name" value="Aldose_epim"/>
    <property type="match status" value="1"/>
</dbReference>
<evidence type="ECO:0000313" key="10">
    <source>
        <dbReference type="Proteomes" id="UP000444318"/>
    </source>
</evidence>
<keyword evidence="10" id="KW-1185">Reference proteome</keyword>
<comment type="caution">
    <text evidence="9">The sequence shown here is derived from an EMBL/GenBank/DDBJ whole genome shotgun (WGS) entry which is preliminary data.</text>
</comment>
<dbReference type="GO" id="GO:0005737">
    <property type="term" value="C:cytoplasm"/>
    <property type="evidence" value="ECO:0007669"/>
    <property type="project" value="TreeGrafter"/>
</dbReference>
<evidence type="ECO:0000256" key="3">
    <source>
        <dbReference type="ARBA" id="ARBA00023235"/>
    </source>
</evidence>
<dbReference type="SUPFAM" id="SSF74650">
    <property type="entry name" value="Galactose mutarotase-like"/>
    <property type="match status" value="1"/>
</dbReference>
<organism evidence="9 10">
    <name type="scientific">Rugamonas rivuli</name>
    <dbReference type="NCBI Taxonomy" id="2743358"/>
    <lineage>
        <taxon>Bacteria</taxon>
        <taxon>Pseudomonadati</taxon>
        <taxon>Pseudomonadota</taxon>
        <taxon>Betaproteobacteria</taxon>
        <taxon>Burkholderiales</taxon>
        <taxon>Oxalobacteraceae</taxon>
        <taxon>Telluria group</taxon>
        <taxon>Rugamonas</taxon>
    </lineage>
</organism>
<gene>
    <name evidence="9" type="ORF">GEV01_03105</name>
</gene>
<evidence type="ECO:0000256" key="7">
    <source>
        <dbReference type="PIRSR" id="PIRSR005096-2"/>
    </source>
</evidence>
<dbReference type="PANTHER" id="PTHR10091:SF0">
    <property type="entry name" value="GALACTOSE MUTAROTASE"/>
    <property type="match status" value="1"/>
</dbReference>
<evidence type="ECO:0000256" key="1">
    <source>
        <dbReference type="ARBA" id="ARBA00005028"/>
    </source>
</evidence>
<protein>
    <recommendedName>
        <fullName evidence="5">Aldose 1-epimerase</fullName>
        <ecNumber evidence="5">5.1.3.3</ecNumber>
    </recommendedName>
</protein>
<reference evidence="9 10" key="1">
    <citation type="submission" date="2019-10" db="EMBL/GenBank/DDBJ databases">
        <title>Two novel species isolated from a subtropical stream in China.</title>
        <authorList>
            <person name="Lu H."/>
        </authorList>
    </citation>
    <scope>NUCLEOTIDE SEQUENCE [LARGE SCALE GENOMIC DNA]</scope>
    <source>
        <strain evidence="9 10">FT103W</strain>
    </source>
</reference>
<comment type="catalytic activity">
    <reaction evidence="5">
        <text>alpha-D-glucose = beta-D-glucose</text>
        <dbReference type="Rhea" id="RHEA:10264"/>
        <dbReference type="ChEBI" id="CHEBI:15903"/>
        <dbReference type="ChEBI" id="CHEBI:17925"/>
        <dbReference type="EC" id="5.1.3.3"/>
    </reaction>
</comment>
<proteinExistence type="inferred from homology"/>
<dbReference type="GO" id="GO:0030246">
    <property type="term" value="F:carbohydrate binding"/>
    <property type="evidence" value="ECO:0007669"/>
    <property type="project" value="InterPro"/>
</dbReference>
<evidence type="ECO:0000256" key="4">
    <source>
        <dbReference type="ARBA" id="ARBA00023277"/>
    </source>
</evidence>
<feature type="active site" description="Proton donor" evidence="6">
    <location>
        <position position="175"/>
    </location>
</feature>
<accession>A0A843S7Q0</accession>
<feature type="active site" description="Proton acceptor" evidence="6">
    <location>
        <position position="313"/>
    </location>
</feature>
<dbReference type="GO" id="GO:0033499">
    <property type="term" value="P:galactose catabolic process via UDP-galactose, Leloir pathway"/>
    <property type="evidence" value="ECO:0007669"/>
    <property type="project" value="TreeGrafter"/>
</dbReference>
<evidence type="ECO:0000256" key="6">
    <source>
        <dbReference type="PIRSR" id="PIRSR005096-1"/>
    </source>
</evidence>
<dbReference type="InterPro" id="IPR014718">
    <property type="entry name" value="GH-type_carb-bd"/>
</dbReference>
<keyword evidence="4 5" id="KW-0119">Carbohydrate metabolism</keyword>